<comment type="pathway">
    <text evidence="1">Cofactor biosynthesis; adenosylcobalamin biosynthesis.</text>
</comment>
<accession>A0A4D7B3F6</accession>
<dbReference type="CDD" id="cd11643">
    <property type="entry name" value="Precorrin-6A-synthase"/>
    <property type="match status" value="1"/>
</dbReference>
<gene>
    <name evidence="8" type="ORF">E8M01_31185</name>
</gene>
<dbReference type="NCBIfam" id="TIGR02434">
    <property type="entry name" value="CobF"/>
    <property type="match status" value="1"/>
</dbReference>
<evidence type="ECO:0000313" key="8">
    <source>
        <dbReference type="EMBL" id="QCI68299.1"/>
    </source>
</evidence>
<evidence type="ECO:0000259" key="7">
    <source>
        <dbReference type="Pfam" id="PF00590"/>
    </source>
</evidence>
<evidence type="ECO:0000313" key="9">
    <source>
        <dbReference type="Proteomes" id="UP000298781"/>
    </source>
</evidence>
<dbReference type="InterPro" id="IPR035996">
    <property type="entry name" value="4pyrrol_Methylase_sf"/>
</dbReference>
<dbReference type="GO" id="GO:0009236">
    <property type="term" value="P:cobalamin biosynthetic process"/>
    <property type="evidence" value="ECO:0007669"/>
    <property type="project" value="UniProtKB-KW"/>
</dbReference>
<keyword evidence="9" id="KW-1185">Reference proteome</keyword>
<sequence length="255" mass="28561">MKKKILVIGIGAGNPEHVTVQAINALNEAKVFFVLDKGEAAEDLVRLREEICARYIRNSDYRVVKAVNPPRDRADRDYLSAVDRWHHDRATLYQQLIQDELQDGECGAFLVWGDPSLYDSTLRILDQVLANGVVDFDCEVIPGISSPQALAAAHRMPLNRIGEPVRFTTGRRISEEIGDVSGSSVVFLDDGTALTAIADQDLEIYWGAYLGTPEEMLVSGRLPEVAGEIAEKRLKARQERGWIMDLYLLRRSRPQ</sequence>
<dbReference type="GO" id="GO:0032259">
    <property type="term" value="P:methylation"/>
    <property type="evidence" value="ECO:0007669"/>
    <property type="project" value="UniProtKB-KW"/>
</dbReference>
<evidence type="ECO:0000256" key="4">
    <source>
        <dbReference type="ARBA" id="ARBA00022679"/>
    </source>
</evidence>
<dbReference type="Gene3D" id="3.30.950.10">
    <property type="entry name" value="Methyltransferase, Cobalt-precorrin-4 Transmethylase, Domain 2"/>
    <property type="match status" value="1"/>
</dbReference>
<dbReference type="PANTHER" id="PTHR43467:SF1">
    <property type="entry name" value="PRECORRIN-6A SYNTHASE [DEACETYLATING]"/>
    <property type="match status" value="1"/>
</dbReference>
<organism evidence="8 9">
    <name type="scientific">Phreatobacter stygius</name>
    <dbReference type="NCBI Taxonomy" id="1940610"/>
    <lineage>
        <taxon>Bacteria</taxon>
        <taxon>Pseudomonadati</taxon>
        <taxon>Pseudomonadota</taxon>
        <taxon>Alphaproteobacteria</taxon>
        <taxon>Hyphomicrobiales</taxon>
        <taxon>Phreatobacteraceae</taxon>
        <taxon>Phreatobacter</taxon>
    </lineage>
</organism>
<dbReference type="KEGG" id="pstg:E8M01_31185"/>
<dbReference type="InterPro" id="IPR014777">
    <property type="entry name" value="4pyrrole_Mease_sub1"/>
</dbReference>
<evidence type="ECO:0000256" key="1">
    <source>
        <dbReference type="ARBA" id="ARBA00004953"/>
    </source>
</evidence>
<keyword evidence="4 6" id="KW-0808">Transferase</keyword>
<dbReference type="InterPro" id="IPR014776">
    <property type="entry name" value="4pyrrole_Mease_sub2"/>
</dbReference>
<dbReference type="RefSeq" id="WP_136963718.1">
    <property type="nucleotide sequence ID" value="NZ_CP039690.1"/>
</dbReference>
<evidence type="ECO:0000256" key="3">
    <source>
        <dbReference type="ARBA" id="ARBA00022603"/>
    </source>
</evidence>
<dbReference type="InterPro" id="IPR012797">
    <property type="entry name" value="CobF"/>
</dbReference>
<keyword evidence="5 6" id="KW-0949">S-adenosyl-L-methionine</keyword>
<protein>
    <recommendedName>
        <fullName evidence="6">Precorrin-6A synthase [deacetylating]</fullName>
        <ecNumber evidence="6">2.1.1.152</ecNumber>
    </recommendedName>
</protein>
<dbReference type="EC" id="2.1.1.152" evidence="6"/>
<dbReference type="Gene3D" id="3.40.1010.10">
    <property type="entry name" value="Cobalt-precorrin-4 Transmethylase, Domain 1"/>
    <property type="match status" value="1"/>
</dbReference>
<comment type="catalytic activity">
    <reaction evidence="6">
        <text>precorrin-5 + S-adenosyl-L-methionine + H2O = precorrin-6A + acetate + S-adenosyl-L-homocysteine + 2 H(+)</text>
        <dbReference type="Rhea" id="RHEA:18261"/>
        <dbReference type="ChEBI" id="CHEBI:15377"/>
        <dbReference type="ChEBI" id="CHEBI:15378"/>
        <dbReference type="ChEBI" id="CHEBI:30089"/>
        <dbReference type="ChEBI" id="CHEBI:57856"/>
        <dbReference type="ChEBI" id="CHEBI:59789"/>
        <dbReference type="ChEBI" id="CHEBI:77871"/>
        <dbReference type="ChEBI" id="CHEBI:77872"/>
        <dbReference type="EC" id="2.1.1.152"/>
    </reaction>
</comment>
<dbReference type="Proteomes" id="UP000298781">
    <property type="component" value="Chromosome"/>
</dbReference>
<keyword evidence="3 6" id="KW-0489">Methyltransferase</keyword>
<comment type="function">
    <text evidence="6">Catalyzes the methylation of C-1 in precorrin-5 and the subsequent extrusion of acetic acid from the resulting intermediate to form cobalt-precorrin-6A.</text>
</comment>
<dbReference type="PANTHER" id="PTHR43467">
    <property type="entry name" value="COBALT-PRECORRIN-2 C(20)-METHYLTRANSFERASE"/>
    <property type="match status" value="1"/>
</dbReference>
<reference evidence="8 9" key="1">
    <citation type="submission" date="2019-04" db="EMBL/GenBank/DDBJ databases">
        <title>Phreatobacter aquaticus sp. nov.</title>
        <authorList>
            <person name="Choi A."/>
        </authorList>
    </citation>
    <scope>NUCLEOTIDE SEQUENCE [LARGE SCALE GENOMIC DNA]</scope>
    <source>
        <strain evidence="8 9">KCTC 52518</strain>
    </source>
</reference>
<dbReference type="Pfam" id="PF00590">
    <property type="entry name" value="TP_methylase"/>
    <property type="match status" value="1"/>
</dbReference>
<dbReference type="GO" id="GO:0043819">
    <property type="term" value="F:precorrin-6A synthase (deacetylating) activity"/>
    <property type="evidence" value="ECO:0007669"/>
    <property type="project" value="UniProtKB-EC"/>
</dbReference>
<proteinExistence type="predicted"/>
<dbReference type="SUPFAM" id="SSF53790">
    <property type="entry name" value="Tetrapyrrole methylase"/>
    <property type="match status" value="1"/>
</dbReference>
<evidence type="ECO:0000256" key="6">
    <source>
        <dbReference type="PIRNR" id="PIRNR036525"/>
    </source>
</evidence>
<feature type="domain" description="Tetrapyrrole methylase" evidence="7">
    <location>
        <begin position="4"/>
        <end position="225"/>
    </location>
</feature>
<dbReference type="InterPro" id="IPR000878">
    <property type="entry name" value="4pyrrol_Mease"/>
</dbReference>
<dbReference type="OrthoDB" id="9787471at2"/>
<keyword evidence="2" id="KW-0169">Cobalamin biosynthesis</keyword>
<dbReference type="PIRSF" id="PIRSF036525">
    <property type="entry name" value="CobF"/>
    <property type="match status" value="1"/>
</dbReference>
<name>A0A4D7B3F6_9HYPH</name>
<dbReference type="AlphaFoldDB" id="A0A4D7B3F6"/>
<evidence type="ECO:0000256" key="5">
    <source>
        <dbReference type="ARBA" id="ARBA00022691"/>
    </source>
</evidence>
<evidence type="ECO:0000256" key="2">
    <source>
        <dbReference type="ARBA" id="ARBA00022573"/>
    </source>
</evidence>
<dbReference type="EMBL" id="CP039690">
    <property type="protein sequence ID" value="QCI68299.1"/>
    <property type="molecule type" value="Genomic_DNA"/>
</dbReference>